<keyword evidence="4 6" id="KW-0378">Hydrolase</keyword>
<evidence type="ECO:0000259" key="8">
    <source>
        <dbReference type="Pfam" id="PF10502"/>
    </source>
</evidence>
<dbReference type="InterPro" id="IPR036286">
    <property type="entry name" value="LexA/Signal_pep-like_sf"/>
</dbReference>
<feature type="active site" evidence="5">
    <location>
        <position position="100"/>
    </location>
</feature>
<dbReference type="InterPro" id="IPR019757">
    <property type="entry name" value="Pept_S26A_signal_pept_1_Lys-AS"/>
</dbReference>
<dbReference type="InterPro" id="IPR019533">
    <property type="entry name" value="Peptidase_S26"/>
</dbReference>
<evidence type="ECO:0000256" key="5">
    <source>
        <dbReference type="PIRSR" id="PIRSR600223-1"/>
    </source>
</evidence>
<evidence type="ECO:0000313" key="9">
    <source>
        <dbReference type="EMBL" id="RWZ78561.1"/>
    </source>
</evidence>
<keyword evidence="6" id="KW-1133">Transmembrane helix</keyword>
<dbReference type="PRINTS" id="PR00727">
    <property type="entry name" value="LEADERPTASE"/>
</dbReference>
<reference evidence="9" key="1">
    <citation type="submission" date="2019-01" db="EMBL/GenBank/DDBJ databases">
        <title>Genomic signatures and co-occurrence patterns of the ultra-small Saccharimodia (Patescibacteria phylum) suggest a symbiotic lifestyle.</title>
        <authorList>
            <person name="Lemos L."/>
            <person name="Medeiros J."/>
            <person name="Andreote F."/>
            <person name="Fernandes G."/>
            <person name="Varani A."/>
            <person name="Oliveira G."/>
            <person name="Pylro V."/>
        </authorList>
    </citation>
    <scope>NUCLEOTIDE SEQUENCE [LARGE SCALE GENOMIC DNA]</scope>
    <source>
        <strain evidence="9">AMD02</strain>
    </source>
</reference>
<comment type="catalytic activity">
    <reaction evidence="1 6">
        <text>Cleavage of hydrophobic, N-terminal signal or leader sequences from secreted and periplasmic proteins.</text>
        <dbReference type="EC" id="3.4.21.89"/>
    </reaction>
</comment>
<keyword evidence="6" id="KW-0472">Membrane</keyword>
<evidence type="ECO:0000256" key="7">
    <source>
        <dbReference type="SAM" id="MobiDB-lite"/>
    </source>
</evidence>
<comment type="caution">
    <text evidence="9">The sequence shown here is derived from an EMBL/GenBank/DDBJ whole genome shotgun (WGS) entry which is preliminary data.</text>
</comment>
<dbReference type="InterPro" id="IPR000223">
    <property type="entry name" value="Pept_S26A_signal_pept_1"/>
</dbReference>
<evidence type="ECO:0000256" key="4">
    <source>
        <dbReference type="ARBA" id="ARBA00022801"/>
    </source>
</evidence>
<organism evidence="9 10">
    <name type="scientific">Candidatus Microsaccharimonas sossegonensis</name>
    <dbReference type="NCBI Taxonomy" id="2506948"/>
    <lineage>
        <taxon>Bacteria</taxon>
        <taxon>Candidatus Saccharimonadota</taxon>
        <taxon>Candidatus Saccharimonadia</taxon>
        <taxon>Candidatus Saccharimonadales</taxon>
        <taxon>Candidatus Saccharimonadaceae</taxon>
        <taxon>Candidatus Microsaccharimonas</taxon>
    </lineage>
</organism>
<keyword evidence="10" id="KW-1185">Reference proteome</keyword>
<dbReference type="AlphaFoldDB" id="A0A4Q0AHA9"/>
<dbReference type="Gene3D" id="2.10.109.10">
    <property type="entry name" value="Umud Fragment, subunit A"/>
    <property type="match status" value="1"/>
</dbReference>
<dbReference type="GO" id="GO:0009003">
    <property type="term" value="F:signal peptidase activity"/>
    <property type="evidence" value="ECO:0007669"/>
    <property type="project" value="UniProtKB-EC"/>
</dbReference>
<dbReference type="SUPFAM" id="SSF51306">
    <property type="entry name" value="LexA/Signal peptidase"/>
    <property type="match status" value="1"/>
</dbReference>
<keyword evidence="6" id="KW-0812">Transmembrane</keyword>
<dbReference type="PANTHER" id="PTHR43390">
    <property type="entry name" value="SIGNAL PEPTIDASE I"/>
    <property type="match status" value="1"/>
</dbReference>
<feature type="domain" description="Peptidase S26" evidence="8">
    <location>
        <begin position="19"/>
        <end position="190"/>
    </location>
</feature>
<protein>
    <recommendedName>
        <fullName evidence="3 6">Signal peptidase I</fullName>
        <ecNumber evidence="3 6">3.4.21.89</ecNumber>
    </recommendedName>
</protein>
<dbReference type="PANTHER" id="PTHR43390:SF1">
    <property type="entry name" value="CHLOROPLAST PROCESSING PEPTIDASE"/>
    <property type="match status" value="1"/>
</dbReference>
<comment type="subcellular location">
    <subcellularLocation>
        <location evidence="6">Membrane</location>
        <topology evidence="6">Single-pass type II membrane protein</topology>
    </subcellularLocation>
</comment>
<keyword evidence="6" id="KW-0645">Protease</keyword>
<evidence type="ECO:0000256" key="3">
    <source>
        <dbReference type="ARBA" id="ARBA00013208"/>
    </source>
</evidence>
<dbReference type="EMBL" id="SCKX01000001">
    <property type="protein sequence ID" value="RWZ78561.1"/>
    <property type="molecule type" value="Genomic_DNA"/>
</dbReference>
<dbReference type="GO" id="GO:0016020">
    <property type="term" value="C:membrane"/>
    <property type="evidence" value="ECO:0007669"/>
    <property type="project" value="UniProtKB-SubCell"/>
</dbReference>
<feature type="transmembrane region" description="Helical" evidence="6">
    <location>
        <begin position="15"/>
        <end position="37"/>
    </location>
</feature>
<proteinExistence type="inferred from homology"/>
<evidence type="ECO:0000256" key="2">
    <source>
        <dbReference type="ARBA" id="ARBA00009370"/>
    </source>
</evidence>
<evidence type="ECO:0000256" key="1">
    <source>
        <dbReference type="ARBA" id="ARBA00000677"/>
    </source>
</evidence>
<feature type="active site" evidence="5">
    <location>
        <position position="46"/>
    </location>
</feature>
<dbReference type="EC" id="3.4.21.89" evidence="3 6"/>
<accession>A0A4Q0AHA9</accession>
<evidence type="ECO:0000313" key="10">
    <source>
        <dbReference type="Proteomes" id="UP000289257"/>
    </source>
</evidence>
<dbReference type="Pfam" id="PF10502">
    <property type="entry name" value="Peptidase_S26"/>
    <property type="match status" value="1"/>
</dbReference>
<dbReference type="PROSITE" id="PS00760">
    <property type="entry name" value="SPASE_I_2"/>
    <property type="match status" value="1"/>
</dbReference>
<gene>
    <name evidence="9" type="primary">lepB</name>
    <name evidence="9" type="ORF">EOT05_02315</name>
</gene>
<dbReference type="Proteomes" id="UP000289257">
    <property type="component" value="Unassembled WGS sequence"/>
</dbReference>
<dbReference type="NCBIfam" id="TIGR02227">
    <property type="entry name" value="sigpep_I_bact"/>
    <property type="match status" value="1"/>
</dbReference>
<dbReference type="GO" id="GO:0006465">
    <property type="term" value="P:signal peptide processing"/>
    <property type="evidence" value="ECO:0007669"/>
    <property type="project" value="InterPro"/>
</dbReference>
<evidence type="ECO:0000256" key="6">
    <source>
        <dbReference type="RuleBase" id="RU362042"/>
    </source>
</evidence>
<comment type="similarity">
    <text evidence="2 6">Belongs to the peptidase S26 family.</text>
</comment>
<sequence length="201" mass="22659">MEASYFTRHPFAKDIIGIVIFIVCVIIGTILINTFVFRSFNVVGPSMESTLYTGDRLIVDRLPVTWAQLQNKTYIPKRGQIIVFKNPRFIQGTEDEYIVKRVIGLPGERVQLKDGRYTVYNTQYPNGFNPDDANRGEPRSPTSGAIDEIVPAGEIFVSGDNRQGNYSYDSRNGLGTIPLYDVVGPAEVRIFPFNKIRTFPT</sequence>
<feature type="region of interest" description="Disordered" evidence="7">
    <location>
        <begin position="124"/>
        <end position="144"/>
    </location>
</feature>
<dbReference type="CDD" id="cd06530">
    <property type="entry name" value="S26_SPase_I"/>
    <property type="match status" value="1"/>
</dbReference>
<dbReference type="GO" id="GO:0004252">
    <property type="term" value="F:serine-type endopeptidase activity"/>
    <property type="evidence" value="ECO:0007669"/>
    <property type="project" value="InterPro"/>
</dbReference>
<name>A0A4Q0AHA9_9BACT</name>